<gene>
    <name evidence="2" type="ORF">FPZ42_02295</name>
</gene>
<protein>
    <recommendedName>
        <fullName evidence="1">Carbohydrate-binding domain-containing protein</fullName>
    </recommendedName>
</protein>
<comment type="caution">
    <text evidence="2">The sequence shown here is derived from an EMBL/GenBank/DDBJ whole genome shotgun (WGS) entry which is preliminary data.</text>
</comment>
<dbReference type="Pfam" id="PF16011">
    <property type="entry name" value="CBM9_2"/>
    <property type="match status" value="1"/>
</dbReference>
<dbReference type="RefSeq" id="WP_146268874.1">
    <property type="nucleotide sequence ID" value="NZ_VOEI01000001.1"/>
</dbReference>
<dbReference type="SUPFAM" id="SSF49344">
    <property type="entry name" value="CBD9-like"/>
    <property type="match status" value="1"/>
</dbReference>
<dbReference type="AlphaFoldDB" id="A0A563U9S6"/>
<dbReference type="Gene3D" id="2.60.40.1190">
    <property type="match status" value="1"/>
</dbReference>
<dbReference type="CDD" id="cd09620">
    <property type="entry name" value="CBM9_like_3"/>
    <property type="match status" value="1"/>
</dbReference>
<evidence type="ECO:0000313" key="2">
    <source>
        <dbReference type="EMBL" id="TWR28066.1"/>
    </source>
</evidence>
<dbReference type="OrthoDB" id="9801646at2"/>
<dbReference type="GO" id="GO:0030246">
    <property type="term" value="F:carbohydrate binding"/>
    <property type="evidence" value="ECO:0007669"/>
    <property type="project" value="InterPro"/>
</dbReference>
<dbReference type="GO" id="GO:0016052">
    <property type="term" value="P:carbohydrate catabolic process"/>
    <property type="evidence" value="ECO:0007669"/>
    <property type="project" value="InterPro"/>
</dbReference>
<dbReference type="GO" id="GO:0004553">
    <property type="term" value="F:hydrolase activity, hydrolyzing O-glycosyl compounds"/>
    <property type="evidence" value="ECO:0007669"/>
    <property type="project" value="InterPro"/>
</dbReference>
<accession>A0A563U9S6</accession>
<feature type="domain" description="Carbohydrate-binding" evidence="1">
    <location>
        <begin position="29"/>
        <end position="212"/>
    </location>
</feature>
<dbReference type="InterPro" id="IPR010502">
    <property type="entry name" value="Carb-bd_dom_fam9"/>
</dbReference>
<keyword evidence="3" id="KW-1185">Reference proteome</keyword>
<name>A0A563U9S6_9SPHI</name>
<sequence length="217" mass="25287">MITESNILYLEVNEQPHRIEDVSALMDLVERMQISFAPWHGEMAMPKVDFCITYNENHIFLKFFVTEAAIKAEYVNFNDPVYEDSCVEFFIAFNGDSSYYNLEFNCMGTGRVQYGSGKYNRAFIPAGLIKTIQHQTTLKNTSRGDIYWELTLVVPKTVFMFHPQLNLENNRAKVNFFKCGDGLPQPHYLCWNNIVHHEPEFHLTDFFKQVTFSPQVV</sequence>
<reference evidence="2 3" key="1">
    <citation type="submission" date="2019-07" db="EMBL/GenBank/DDBJ databases">
        <authorList>
            <person name="Kim J."/>
        </authorList>
    </citation>
    <scope>NUCLEOTIDE SEQUENCE [LARGE SCALE GENOMIC DNA]</scope>
    <source>
        <strain evidence="2 3">MJ1a</strain>
    </source>
</reference>
<evidence type="ECO:0000259" key="1">
    <source>
        <dbReference type="Pfam" id="PF16011"/>
    </source>
</evidence>
<organism evidence="2 3">
    <name type="scientific">Mucilaginibacter achroorhodeus</name>
    <dbReference type="NCBI Taxonomy" id="2599294"/>
    <lineage>
        <taxon>Bacteria</taxon>
        <taxon>Pseudomonadati</taxon>
        <taxon>Bacteroidota</taxon>
        <taxon>Sphingobacteriia</taxon>
        <taxon>Sphingobacteriales</taxon>
        <taxon>Sphingobacteriaceae</taxon>
        <taxon>Mucilaginibacter</taxon>
    </lineage>
</organism>
<dbReference type="EMBL" id="VOEI01000001">
    <property type="protein sequence ID" value="TWR28066.1"/>
    <property type="molecule type" value="Genomic_DNA"/>
</dbReference>
<dbReference type="Proteomes" id="UP000318010">
    <property type="component" value="Unassembled WGS sequence"/>
</dbReference>
<proteinExistence type="predicted"/>
<evidence type="ECO:0000313" key="3">
    <source>
        <dbReference type="Proteomes" id="UP000318010"/>
    </source>
</evidence>